<proteinExistence type="predicted"/>
<protein>
    <submittedName>
        <fullName evidence="2">Uncharacterized protein</fullName>
    </submittedName>
</protein>
<accession>A0A182U0X5</accession>
<feature type="compositionally biased region" description="Polar residues" evidence="1">
    <location>
        <begin position="18"/>
        <end position="35"/>
    </location>
</feature>
<keyword evidence="3" id="KW-1185">Reference proteome</keyword>
<feature type="region of interest" description="Disordered" evidence="1">
    <location>
        <begin position="1"/>
        <end position="44"/>
    </location>
</feature>
<dbReference type="Proteomes" id="UP000075902">
    <property type="component" value="Unassembled WGS sequence"/>
</dbReference>
<evidence type="ECO:0000313" key="2">
    <source>
        <dbReference type="EnsemblMetazoa" id="AMEC011903-PA"/>
    </source>
</evidence>
<evidence type="ECO:0000313" key="3">
    <source>
        <dbReference type="Proteomes" id="UP000075902"/>
    </source>
</evidence>
<dbReference type="EnsemblMetazoa" id="AMEC011903-RA">
    <property type="protein sequence ID" value="AMEC011903-PA"/>
    <property type="gene ID" value="AMEC011903"/>
</dbReference>
<reference evidence="2" key="2">
    <citation type="submission" date="2020-05" db="UniProtKB">
        <authorList>
            <consortium name="EnsemblMetazoa"/>
        </authorList>
    </citation>
    <scope>IDENTIFICATION</scope>
    <source>
        <strain evidence="2">CM1001059</strain>
    </source>
</reference>
<reference evidence="3" key="1">
    <citation type="submission" date="2014-01" db="EMBL/GenBank/DDBJ databases">
        <title>The Genome Sequence of Anopheles melas CM1001059_A (V2).</title>
        <authorList>
            <consortium name="The Broad Institute Genomics Platform"/>
            <person name="Neafsey D.E."/>
            <person name="Besansky N."/>
            <person name="Howell P."/>
            <person name="Walton C."/>
            <person name="Young S.K."/>
            <person name="Zeng Q."/>
            <person name="Gargeya S."/>
            <person name="Fitzgerald M."/>
            <person name="Haas B."/>
            <person name="Abouelleil A."/>
            <person name="Allen A.W."/>
            <person name="Alvarado L."/>
            <person name="Arachchi H.M."/>
            <person name="Berlin A.M."/>
            <person name="Chapman S.B."/>
            <person name="Gainer-Dewar J."/>
            <person name="Goldberg J."/>
            <person name="Griggs A."/>
            <person name="Gujja S."/>
            <person name="Hansen M."/>
            <person name="Howarth C."/>
            <person name="Imamovic A."/>
            <person name="Ireland A."/>
            <person name="Larimer J."/>
            <person name="McCowan C."/>
            <person name="Murphy C."/>
            <person name="Pearson M."/>
            <person name="Poon T.W."/>
            <person name="Priest M."/>
            <person name="Roberts A."/>
            <person name="Saif S."/>
            <person name="Shea T."/>
            <person name="Sisk P."/>
            <person name="Sykes S."/>
            <person name="Wortman J."/>
            <person name="Nusbaum C."/>
            <person name="Birren B."/>
        </authorList>
    </citation>
    <scope>NUCLEOTIDE SEQUENCE [LARGE SCALE GENOMIC DNA]</scope>
    <source>
        <strain evidence="3">CM1001059</strain>
    </source>
</reference>
<organism evidence="2 3">
    <name type="scientific">Anopheles melas</name>
    <dbReference type="NCBI Taxonomy" id="34690"/>
    <lineage>
        <taxon>Eukaryota</taxon>
        <taxon>Metazoa</taxon>
        <taxon>Ecdysozoa</taxon>
        <taxon>Arthropoda</taxon>
        <taxon>Hexapoda</taxon>
        <taxon>Insecta</taxon>
        <taxon>Pterygota</taxon>
        <taxon>Neoptera</taxon>
        <taxon>Endopterygota</taxon>
        <taxon>Diptera</taxon>
        <taxon>Nematocera</taxon>
        <taxon>Culicoidea</taxon>
        <taxon>Culicidae</taxon>
        <taxon>Anophelinae</taxon>
        <taxon>Anopheles</taxon>
    </lineage>
</organism>
<dbReference type="VEuPathDB" id="VectorBase:AMEC011903"/>
<dbReference type="AlphaFoldDB" id="A0A182U0X5"/>
<sequence length="178" mass="19640">MTEPAAGTDQLEPMDTRSPVSSGPESNEETLSAYSSDDETDVLDDGIVLDERLEPQIPYAGVSMEDGLRNWAFETNQTQRSVTLLLRHLRQFPPHNNLPSDARTLLKPPASTSQDEKEISSIAGGQFWYQAERGFELDFFVDSLPLFKSSRSKILADINACAQCPSAPCDDGGNILWC</sequence>
<feature type="region of interest" description="Disordered" evidence="1">
    <location>
        <begin position="97"/>
        <end position="116"/>
    </location>
</feature>
<evidence type="ECO:0000256" key="1">
    <source>
        <dbReference type="SAM" id="MobiDB-lite"/>
    </source>
</evidence>
<name>A0A182U0X5_9DIPT</name>